<gene>
    <name evidence="1" type="ORF">A1Q1_03742</name>
</gene>
<proteinExistence type="predicted"/>
<dbReference type="GeneID" id="25987255"/>
<evidence type="ECO:0000313" key="1">
    <source>
        <dbReference type="EMBL" id="EJT47487.1"/>
    </source>
</evidence>
<comment type="caution">
    <text evidence="1">The sequence shown here is derived from an EMBL/GenBank/DDBJ whole genome shotgun (WGS) entry which is preliminary data.</text>
</comment>
<dbReference type="AlphaFoldDB" id="J6EXF4"/>
<dbReference type="KEGG" id="tasa:A1Q1_03742"/>
<dbReference type="GO" id="GO:0030246">
    <property type="term" value="F:carbohydrate binding"/>
    <property type="evidence" value="ECO:0007669"/>
    <property type="project" value="UniProtKB-KW"/>
</dbReference>
<accession>J6EXF4</accession>
<keyword evidence="1" id="KW-0430">Lectin</keyword>
<organism evidence="1 2">
    <name type="scientific">Trichosporon asahii var. asahii (strain ATCC 90039 / CBS 2479 / JCM 2466 / KCTC 7840 / NBRC 103889/ NCYC 2677 / UAMH 7654)</name>
    <name type="common">Yeast</name>
    <dbReference type="NCBI Taxonomy" id="1186058"/>
    <lineage>
        <taxon>Eukaryota</taxon>
        <taxon>Fungi</taxon>
        <taxon>Dikarya</taxon>
        <taxon>Basidiomycota</taxon>
        <taxon>Agaricomycotina</taxon>
        <taxon>Tremellomycetes</taxon>
        <taxon>Trichosporonales</taxon>
        <taxon>Trichosporonaceae</taxon>
        <taxon>Trichosporon</taxon>
    </lineage>
</organism>
<name>J6EXF4_TRIAS</name>
<dbReference type="RefSeq" id="XP_014178967.1">
    <property type="nucleotide sequence ID" value="XM_014323492.1"/>
</dbReference>
<dbReference type="VEuPathDB" id="FungiDB:A1Q1_03742"/>
<protein>
    <submittedName>
        <fullName evidence="1">Ricin B lectin</fullName>
    </submittedName>
</protein>
<dbReference type="EMBL" id="ALBS01000240">
    <property type="protein sequence ID" value="EJT47487.1"/>
    <property type="molecule type" value="Genomic_DNA"/>
</dbReference>
<reference evidence="1 2" key="1">
    <citation type="journal article" date="2012" name="Eukaryot. Cell">
        <title>Draft genome sequence of CBS 2479, the standard type strain of Trichosporon asahii.</title>
        <authorList>
            <person name="Yang R.Y."/>
            <person name="Li H.T."/>
            <person name="Zhu H."/>
            <person name="Zhou G.P."/>
            <person name="Wang M."/>
            <person name="Wang L."/>
        </authorList>
    </citation>
    <scope>NUCLEOTIDE SEQUENCE [LARGE SCALE GENOMIC DNA]</scope>
    <source>
        <strain evidence="2">ATCC 90039 / CBS 2479 / JCM 2466 / KCTC 7840 / NCYC 2677 / UAMH 7654</strain>
    </source>
</reference>
<sequence>MLSLLLLASRALGGLTVGPIGPWTHPDDTPAFPFTDKDGTFYAQSAHAGYEIDASRVWSFFTGPDIDSLKLNTAITHSFDPNEPRDRNDNTTFRCTVRSPTGRESTMPPPTSSYKQKNFCDLAGMWVDPDTGDWIGLVHNEFTPSPFGDGLHYDAIDRAISKDQGRTWIITEHLITTPFSTKRGDNVTFPQSTYYYGNGDPRVTFDLKGGYVYVFYNSRVVDKGGSWKLFYPHVARARLQDKFTGFKKYYKGSWDQPGVGGKESVLVPTSVDKNGYSAIEYNPRTPGKADEQVAAGKAPATSRLFVLDVTYNAFIGKWIGEPQSPEKDASPQEYYVCDDIAVPKWSLLGTSGETYKTSSWYRWFVDSVSKTSGQITGRKWRGYCSFYCHDKKNGDYIEISHDQADGVKPLSGTLGGYTLKATGDGAYTLGKSGKVLGVTERKWGSTATLGSVTDAKSQWWVIPDVNGGYRAVNRWSTLVLAGDKTVPARHWDNGSDRVADQILKLQ</sequence>
<dbReference type="HOGENOM" id="CLU_018242_0_0_1"/>
<evidence type="ECO:0000313" key="2">
    <source>
        <dbReference type="Proteomes" id="UP000002748"/>
    </source>
</evidence>
<dbReference type="Proteomes" id="UP000002748">
    <property type="component" value="Unassembled WGS sequence"/>
</dbReference>
<dbReference type="OrthoDB" id="2590151at2759"/>